<dbReference type="InterPro" id="IPR005184">
    <property type="entry name" value="DUF306_Meta_HslJ"/>
</dbReference>
<evidence type="ECO:0000259" key="1">
    <source>
        <dbReference type="Pfam" id="PF03724"/>
    </source>
</evidence>
<comment type="caution">
    <text evidence="2">The sequence shown here is derived from an EMBL/GenBank/DDBJ whole genome shotgun (WGS) entry which is preliminary data.</text>
</comment>
<dbReference type="Pfam" id="PF09619">
    <property type="entry name" value="YscW"/>
    <property type="match status" value="1"/>
</dbReference>
<dbReference type="InterPro" id="IPR038670">
    <property type="entry name" value="HslJ-like_sf"/>
</dbReference>
<dbReference type="PROSITE" id="PS51257">
    <property type="entry name" value="PROKAR_LIPOPROTEIN"/>
    <property type="match status" value="1"/>
</dbReference>
<dbReference type="InterPro" id="IPR053196">
    <property type="entry name" value="Lipoprotein_YbaY-like"/>
</dbReference>
<feature type="domain" description="DUF306" evidence="1">
    <location>
        <begin position="154"/>
        <end position="262"/>
    </location>
</feature>
<gene>
    <name evidence="2" type="ORF">H1S06_12560</name>
</gene>
<protein>
    <submittedName>
        <fullName evidence="2">META domain-containing protein</fullName>
    </submittedName>
</protein>
<dbReference type="Gene3D" id="2.40.128.270">
    <property type="match status" value="1"/>
</dbReference>
<dbReference type="PANTHER" id="PTHR38013">
    <property type="entry name" value="GLYCOPROTEIN/POLYSACCHARIDE METABOLISM"/>
    <property type="match status" value="1"/>
</dbReference>
<reference evidence="2 3" key="1">
    <citation type="submission" date="2020-07" db="EMBL/GenBank/DDBJ databases">
        <title>Bacterium isolated from marien macroalgae.</title>
        <authorList>
            <person name="Zhu K."/>
            <person name="Lu D."/>
            <person name="Du Z."/>
        </authorList>
    </citation>
    <scope>NUCLEOTIDE SEQUENCE [LARGE SCALE GENOMIC DNA]</scope>
    <source>
        <strain evidence="2 3">3-1745</strain>
    </source>
</reference>
<evidence type="ECO:0000313" key="3">
    <source>
        <dbReference type="Proteomes" id="UP000538931"/>
    </source>
</evidence>
<name>A0A7W1WZR1_9GAMM</name>
<proteinExistence type="predicted"/>
<dbReference type="InterPro" id="IPR039366">
    <property type="entry name" value="Pilotin"/>
</dbReference>
<dbReference type="EMBL" id="JACEMT010000052">
    <property type="protein sequence ID" value="MBA4503191.1"/>
    <property type="molecule type" value="Genomic_DNA"/>
</dbReference>
<dbReference type="Proteomes" id="UP000538931">
    <property type="component" value="Unassembled WGS sequence"/>
</dbReference>
<organism evidence="2 3">
    <name type="scientific">Marinobacterium marinum</name>
    <dbReference type="NCBI Taxonomy" id="2756129"/>
    <lineage>
        <taxon>Bacteria</taxon>
        <taxon>Pseudomonadati</taxon>
        <taxon>Pseudomonadota</taxon>
        <taxon>Gammaproteobacteria</taxon>
        <taxon>Oceanospirillales</taxon>
        <taxon>Oceanospirillaceae</taxon>
        <taxon>Marinobacterium</taxon>
    </lineage>
</organism>
<dbReference type="PANTHER" id="PTHR38013:SF1">
    <property type="entry name" value="GLYCOPROTEIN_POLYSACCHARIDE METABOLISM"/>
    <property type="match status" value="1"/>
</dbReference>
<dbReference type="RefSeq" id="WP_181740719.1">
    <property type="nucleotide sequence ID" value="NZ_JACEMT010000052.1"/>
</dbReference>
<sequence length="268" mass="29750">MLTARPRLHYVTSIFAATALLGGCSTLSSPQPDLEVSGDALYRERMLLPSNSRLEVSLQDVSRADAPAILLDKIVRDDIATPPYPFSFKVPASKLQPGHTYTVSARITHDDSLMFITDTQYRVLAGEKDTDLMLIMVRVNDRAAAPQMDDSAKAPLQNTYWKLTSLNGTAIEATKGQREAHLILKQDNRVQGFAGCNQFMGEFKQEGKQLSFGPIAGTLRACIPGLEYERSFLQLLQNQVNWSIDGEQLKLSNPEQNIQATFKAVYLK</sequence>
<keyword evidence="3" id="KW-1185">Reference proteome</keyword>
<dbReference type="Pfam" id="PF03724">
    <property type="entry name" value="META"/>
    <property type="match status" value="1"/>
</dbReference>
<evidence type="ECO:0000313" key="2">
    <source>
        <dbReference type="EMBL" id="MBA4503191.1"/>
    </source>
</evidence>
<accession>A0A7W1WZR1</accession>
<dbReference type="AlphaFoldDB" id="A0A7W1WZR1"/>